<dbReference type="EMBL" id="KV749819">
    <property type="protein sequence ID" value="OCL07668.1"/>
    <property type="molecule type" value="Genomic_DNA"/>
</dbReference>
<feature type="domain" description="C2H2-type" evidence="2">
    <location>
        <begin position="325"/>
        <end position="354"/>
    </location>
</feature>
<name>A0A8E2JSB3_9PEZI</name>
<dbReference type="AlphaFoldDB" id="A0A8E2JSB3"/>
<proteinExistence type="predicted"/>
<keyword evidence="4" id="KW-1185">Reference proteome</keyword>
<evidence type="ECO:0000259" key="2">
    <source>
        <dbReference type="SMART" id="SM00355"/>
    </source>
</evidence>
<evidence type="ECO:0000256" key="1">
    <source>
        <dbReference type="SAM" id="MobiDB-lite"/>
    </source>
</evidence>
<sequence length="563" mass="62691">MNTELNSQSSFLDDFDALNVPMTGLAGEPEASLRANSNREPTLDKTNFRVFHTPGIVVREPLIPYCAYSAPFPYSHHQSSSGEATPRPLHLSQSGKDVPVRESYVHDPTLFLNGSPPELCLPELWMDDTEAFHNGTFPEYLQAKTQHDNHNSHDVALSDTTNIAAPLTLETRPTRFTNAFGPFSGAEGEEAQFDGGVHSHIDMSPLDQNDLLISPLIDSNDGEAMVFDNTVTHEPPSASMVPSGHEQFYANGTSLPTTNVLTDAINTFQSLGSSLIDCTNEINKDTDVSTKIWMCTQPGCRSRTKFARRYEYNRHMKKHTKVNTIACPVIYCPRQDSKPFYRWDKLFDHLKTAHTESELGRCLVKGCTATNLPLNLLRLHAMRHEISLSQHPDLISSHDFLKVFRSFTMARKCDLKTCKKWFSATETTWIQEHLLTHEETHRRRQQNVIQQMGYDPITAGFVAQCAAKPLKRLKSFYPISSPHTLQRTTSTGFPSKGVLALMILPPLGSSGSAGAGRMALLKNPTAHSAGPFLQARMMGGLTTTLGFWGILVLLRYTELISCV</sequence>
<dbReference type="Proteomes" id="UP000250140">
    <property type="component" value="Unassembled WGS sequence"/>
</dbReference>
<feature type="domain" description="C2H2-type" evidence="2">
    <location>
        <begin position="293"/>
        <end position="319"/>
    </location>
</feature>
<accession>A0A8E2JSB3</accession>
<dbReference type="SMART" id="SM00355">
    <property type="entry name" value="ZnF_C2H2"/>
    <property type="match status" value="3"/>
</dbReference>
<protein>
    <recommendedName>
        <fullName evidence="2">C2H2-type domain-containing protein</fullName>
    </recommendedName>
</protein>
<feature type="region of interest" description="Disordered" evidence="1">
    <location>
        <begin position="76"/>
        <end position="96"/>
    </location>
</feature>
<feature type="domain" description="C2H2-type" evidence="2">
    <location>
        <begin position="411"/>
        <end position="437"/>
    </location>
</feature>
<dbReference type="InterPro" id="IPR013087">
    <property type="entry name" value="Znf_C2H2_type"/>
</dbReference>
<gene>
    <name evidence="3" type="ORF">AOQ84DRAFT_408502</name>
</gene>
<reference evidence="3 4" key="1">
    <citation type="journal article" date="2016" name="Nat. Commun.">
        <title>Ectomycorrhizal ecology is imprinted in the genome of the dominant symbiotic fungus Cenococcum geophilum.</title>
        <authorList>
            <consortium name="DOE Joint Genome Institute"/>
            <person name="Peter M."/>
            <person name="Kohler A."/>
            <person name="Ohm R.A."/>
            <person name="Kuo A."/>
            <person name="Krutzmann J."/>
            <person name="Morin E."/>
            <person name="Arend M."/>
            <person name="Barry K.W."/>
            <person name="Binder M."/>
            <person name="Choi C."/>
            <person name="Clum A."/>
            <person name="Copeland A."/>
            <person name="Grisel N."/>
            <person name="Haridas S."/>
            <person name="Kipfer T."/>
            <person name="LaButti K."/>
            <person name="Lindquist E."/>
            <person name="Lipzen A."/>
            <person name="Maire R."/>
            <person name="Meier B."/>
            <person name="Mihaltcheva S."/>
            <person name="Molinier V."/>
            <person name="Murat C."/>
            <person name="Poggeler S."/>
            <person name="Quandt C.A."/>
            <person name="Sperisen C."/>
            <person name="Tritt A."/>
            <person name="Tisserant E."/>
            <person name="Crous P.W."/>
            <person name="Henrissat B."/>
            <person name="Nehls U."/>
            <person name="Egli S."/>
            <person name="Spatafora J.W."/>
            <person name="Grigoriev I.V."/>
            <person name="Martin F.M."/>
        </authorList>
    </citation>
    <scope>NUCLEOTIDE SEQUENCE [LARGE SCALE GENOMIC DNA]</scope>
    <source>
        <strain evidence="3 4">CBS 207.34</strain>
    </source>
</reference>
<organism evidence="3 4">
    <name type="scientific">Glonium stellatum</name>
    <dbReference type="NCBI Taxonomy" id="574774"/>
    <lineage>
        <taxon>Eukaryota</taxon>
        <taxon>Fungi</taxon>
        <taxon>Dikarya</taxon>
        <taxon>Ascomycota</taxon>
        <taxon>Pezizomycotina</taxon>
        <taxon>Dothideomycetes</taxon>
        <taxon>Pleosporomycetidae</taxon>
        <taxon>Gloniales</taxon>
        <taxon>Gloniaceae</taxon>
        <taxon>Glonium</taxon>
    </lineage>
</organism>
<dbReference type="OrthoDB" id="2687452at2759"/>
<dbReference type="Gene3D" id="3.30.160.60">
    <property type="entry name" value="Classic Zinc Finger"/>
    <property type="match status" value="1"/>
</dbReference>
<evidence type="ECO:0000313" key="4">
    <source>
        <dbReference type="Proteomes" id="UP000250140"/>
    </source>
</evidence>
<evidence type="ECO:0000313" key="3">
    <source>
        <dbReference type="EMBL" id="OCL07668.1"/>
    </source>
</evidence>